<dbReference type="AlphaFoldDB" id="A0A8T2P115"/>
<gene>
    <name evidence="1" type="ORF">JZ751_014323</name>
</gene>
<accession>A0A8T2P115</accession>
<dbReference type="EMBL" id="JAFBMS010000024">
    <property type="protein sequence ID" value="KAG9343342.1"/>
    <property type="molecule type" value="Genomic_DNA"/>
</dbReference>
<proteinExistence type="predicted"/>
<evidence type="ECO:0000313" key="2">
    <source>
        <dbReference type="Proteomes" id="UP000824540"/>
    </source>
</evidence>
<comment type="caution">
    <text evidence="1">The sequence shown here is derived from an EMBL/GenBank/DDBJ whole genome shotgun (WGS) entry which is preliminary data.</text>
</comment>
<protein>
    <submittedName>
        <fullName evidence="1">Uncharacterized protein</fullName>
    </submittedName>
</protein>
<evidence type="ECO:0000313" key="1">
    <source>
        <dbReference type="EMBL" id="KAG9343342.1"/>
    </source>
</evidence>
<organism evidence="1 2">
    <name type="scientific">Albula glossodonta</name>
    <name type="common">roundjaw bonefish</name>
    <dbReference type="NCBI Taxonomy" id="121402"/>
    <lineage>
        <taxon>Eukaryota</taxon>
        <taxon>Metazoa</taxon>
        <taxon>Chordata</taxon>
        <taxon>Craniata</taxon>
        <taxon>Vertebrata</taxon>
        <taxon>Euteleostomi</taxon>
        <taxon>Actinopterygii</taxon>
        <taxon>Neopterygii</taxon>
        <taxon>Teleostei</taxon>
        <taxon>Albuliformes</taxon>
        <taxon>Albulidae</taxon>
        <taxon>Albula</taxon>
    </lineage>
</organism>
<name>A0A8T2P115_9TELE</name>
<sequence>MNASSPFDFWKAHSVQSHHHRSTEADVMLFDCTVSNSFFPLFISCRRLLGTQRQVISEASILFTHGCLFLHRIIQVPLCLSKFSLHGIQLPVPPGHFQCSIQALLCFFQFHLHRAQLVVALTHYLLQTPGHTVPVKKGSHYCKLHSVSQSDRLPPPPPSSANVTDIFFLSGFFQTALQGLERVQPDTAHESCTSSFSSVSFSFFCMASSSLFPFLTSCCRLLGTQGSQEFSLIQLHCDEVNKLLLIVLFYPELLHQAVSLSSHAEQAGQGFIQIQPYLCTLWDLGRFHLHQVPTQGWRIVLSRQMDGNCMLFLLTVLRVVSKRFDGPSLSSLTDPMLFVRP</sequence>
<keyword evidence="2" id="KW-1185">Reference proteome</keyword>
<reference evidence="1" key="1">
    <citation type="thesis" date="2021" institute="BYU ScholarsArchive" country="Provo, UT, USA">
        <title>Applications of and Algorithms for Genome Assembly and Genomic Analyses with an Emphasis on Marine Teleosts.</title>
        <authorList>
            <person name="Pickett B.D."/>
        </authorList>
    </citation>
    <scope>NUCLEOTIDE SEQUENCE</scope>
    <source>
        <strain evidence="1">HI-2016</strain>
    </source>
</reference>
<dbReference type="Proteomes" id="UP000824540">
    <property type="component" value="Unassembled WGS sequence"/>
</dbReference>